<name>A0A368GI22_ANCCA</name>
<reference evidence="2 3" key="1">
    <citation type="submission" date="2014-10" db="EMBL/GenBank/DDBJ databases">
        <title>Draft genome of the hookworm Ancylostoma caninum.</title>
        <authorList>
            <person name="Mitreva M."/>
        </authorList>
    </citation>
    <scope>NUCLEOTIDE SEQUENCE [LARGE SCALE GENOMIC DNA]</scope>
    <source>
        <strain evidence="2 3">Baltimore</strain>
    </source>
</reference>
<accession>A0A368GI22</accession>
<dbReference type="AlphaFoldDB" id="A0A368GI22"/>
<comment type="caution">
    <text evidence="2">The sequence shown here is derived from an EMBL/GenBank/DDBJ whole genome shotgun (WGS) entry which is preliminary data.</text>
</comment>
<evidence type="ECO:0000256" key="1">
    <source>
        <dbReference type="SAM" id="Phobius"/>
    </source>
</evidence>
<dbReference type="Proteomes" id="UP000252519">
    <property type="component" value="Unassembled WGS sequence"/>
</dbReference>
<proteinExistence type="predicted"/>
<feature type="transmembrane region" description="Helical" evidence="1">
    <location>
        <begin position="21"/>
        <end position="43"/>
    </location>
</feature>
<evidence type="ECO:0000313" key="3">
    <source>
        <dbReference type="Proteomes" id="UP000252519"/>
    </source>
</evidence>
<dbReference type="EMBL" id="JOJR01000175">
    <property type="protein sequence ID" value="RCN42889.1"/>
    <property type="molecule type" value="Genomic_DNA"/>
</dbReference>
<keyword evidence="1" id="KW-0472">Membrane</keyword>
<gene>
    <name evidence="2" type="ORF">ANCCAN_11112</name>
</gene>
<protein>
    <submittedName>
        <fullName evidence="2">Uncharacterized protein</fullName>
    </submittedName>
</protein>
<keyword evidence="3" id="KW-1185">Reference proteome</keyword>
<sequence>MIRKMKWWSKIDFSESNFYGAFFHLLSVAMAICSLLSSEWILIEEPAGNSTTSTDNSELFFDVSRSDHCTNIAGLHYFKGNPST</sequence>
<evidence type="ECO:0000313" key="2">
    <source>
        <dbReference type="EMBL" id="RCN42889.1"/>
    </source>
</evidence>
<keyword evidence="1" id="KW-1133">Transmembrane helix</keyword>
<organism evidence="2 3">
    <name type="scientific">Ancylostoma caninum</name>
    <name type="common">Dog hookworm</name>
    <dbReference type="NCBI Taxonomy" id="29170"/>
    <lineage>
        <taxon>Eukaryota</taxon>
        <taxon>Metazoa</taxon>
        <taxon>Ecdysozoa</taxon>
        <taxon>Nematoda</taxon>
        <taxon>Chromadorea</taxon>
        <taxon>Rhabditida</taxon>
        <taxon>Rhabditina</taxon>
        <taxon>Rhabditomorpha</taxon>
        <taxon>Strongyloidea</taxon>
        <taxon>Ancylostomatidae</taxon>
        <taxon>Ancylostomatinae</taxon>
        <taxon>Ancylostoma</taxon>
    </lineage>
</organism>
<keyword evidence="1" id="KW-0812">Transmembrane</keyword>